<organism evidence="5 6">
    <name type="scientific">Flavobacterium hungaricum</name>
    <dbReference type="NCBI Taxonomy" id="2082725"/>
    <lineage>
        <taxon>Bacteria</taxon>
        <taxon>Pseudomonadati</taxon>
        <taxon>Bacteroidota</taxon>
        <taxon>Flavobacteriia</taxon>
        <taxon>Flavobacteriales</taxon>
        <taxon>Flavobacteriaceae</taxon>
        <taxon>Flavobacterium</taxon>
    </lineage>
</organism>
<feature type="signal peptide" evidence="2">
    <location>
        <begin position="1"/>
        <end position="21"/>
    </location>
</feature>
<keyword evidence="1 2" id="KW-0732">Signal</keyword>
<dbReference type="Gene3D" id="2.60.40.1080">
    <property type="match status" value="1"/>
</dbReference>
<comment type="caution">
    <text evidence="5">The sequence shown here is derived from an EMBL/GenBank/DDBJ whole genome shotgun (WGS) entry which is preliminary data.</text>
</comment>
<evidence type="ECO:0000256" key="1">
    <source>
        <dbReference type="ARBA" id="ARBA00022729"/>
    </source>
</evidence>
<dbReference type="Pfam" id="PF19408">
    <property type="entry name" value="PKD_6"/>
    <property type="match status" value="1"/>
</dbReference>
<evidence type="ECO:0000313" key="5">
    <source>
        <dbReference type="EMBL" id="MBE8724062.1"/>
    </source>
</evidence>
<dbReference type="InterPro" id="IPR045829">
    <property type="entry name" value="PKD_6"/>
</dbReference>
<feature type="chain" id="PRO_5045049609" evidence="2">
    <location>
        <begin position="22"/>
        <end position="526"/>
    </location>
</feature>
<feature type="domain" description="Secretion system C-terminal sorting" evidence="3">
    <location>
        <begin position="448"/>
        <end position="525"/>
    </location>
</feature>
<name>A0ABR9TGA5_9FLAO</name>
<reference evidence="5 6" key="1">
    <citation type="submission" date="2018-07" db="EMBL/GenBank/DDBJ databases">
        <title>Genome assembly of strain KB82.</title>
        <authorList>
            <person name="Kukolya J."/>
            <person name="Horvath B."/>
            <person name="Nagy I."/>
            <person name="Toth A."/>
        </authorList>
    </citation>
    <scope>NUCLEOTIDE SEQUENCE [LARGE SCALE GENOMIC DNA]</scope>
    <source>
        <strain evidence="5 6">Kb82</strain>
    </source>
</reference>
<dbReference type="NCBIfam" id="TIGR04183">
    <property type="entry name" value="Por_Secre_tail"/>
    <property type="match status" value="1"/>
</dbReference>
<feature type="domain" description="PKD-like" evidence="4">
    <location>
        <begin position="255"/>
        <end position="327"/>
    </location>
</feature>
<gene>
    <name evidence="5" type="ORF">C4F50_03805</name>
</gene>
<proteinExistence type="predicted"/>
<dbReference type="Proteomes" id="UP000640614">
    <property type="component" value="Unassembled WGS sequence"/>
</dbReference>
<accession>A0ABR9TGA5</accession>
<dbReference type="InterPro" id="IPR008964">
    <property type="entry name" value="Invasin/intimin_cell_adhesion"/>
</dbReference>
<evidence type="ECO:0000256" key="2">
    <source>
        <dbReference type="SAM" id="SignalP"/>
    </source>
</evidence>
<dbReference type="InterPro" id="IPR026444">
    <property type="entry name" value="Secre_tail"/>
</dbReference>
<evidence type="ECO:0000259" key="4">
    <source>
        <dbReference type="Pfam" id="PF19408"/>
    </source>
</evidence>
<dbReference type="RefSeq" id="WP_193845082.1">
    <property type="nucleotide sequence ID" value="NZ_PRDM01000001.1"/>
</dbReference>
<dbReference type="Pfam" id="PF18962">
    <property type="entry name" value="Por_Secre_tail"/>
    <property type="match status" value="1"/>
</dbReference>
<keyword evidence="6" id="KW-1185">Reference proteome</keyword>
<sequence>MKKTTLQILLIFFIFTNFVNAQITAGMFDVRVNNSSIENCSTIALGNNSSVNVTFTLRVTKPSPSTDVGPAAQFKIFLKKNSTDPAVQINGIIVNNSFFGGTSTWEGTFSTTIAASSIDVTGSNFYGEYSHSSTNSPAKTCIYKLTKNPSPTFEISPKSQPIYCEQRTYNFSVTNVYGSPGTLSYKWYLGYGWSINGSSVPGNTVVTTTTNSIALSPTDFTVIPSEVTVVPVLNGVDQPSKTCTVARSGFSPTLLSIDGGPAICYQTASSIYTIPNLHNNLTVTWSSSNNAIATVTNSGNQAVIVPVSKGTFTLTALLRNPCGQTFALTKNVAIVGSPVANFTAERVERYVFNYRGQDMYNDFSTYTWQLVASSGYVDFFSASGGLGILTAYPPFSATFKLTATNSCGSDEIYFTQALNNEDEEISRVAGPLQQNINENEIENPKFDIYPNPSNSIVHIKLKDTNSKTKLNSQIYARLYDLNGTQKREIKIDNQDNSLNVEGLKKGVYILKINNNGKEESNKILIN</sequence>
<evidence type="ECO:0000313" key="6">
    <source>
        <dbReference type="Proteomes" id="UP000640614"/>
    </source>
</evidence>
<dbReference type="SUPFAM" id="SSF49373">
    <property type="entry name" value="Invasin/intimin cell-adhesion fragments"/>
    <property type="match status" value="1"/>
</dbReference>
<protein>
    <submittedName>
        <fullName evidence="5">T9SS C-terminal target domain-containing protein</fullName>
    </submittedName>
</protein>
<dbReference type="EMBL" id="PRDM01000001">
    <property type="protein sequence ID" value="MBE8724062.1"/>
    <property type="molecule type" value="Genomic_DNA"/>
</dbReference>
<evidence type="ECO:0000259" key="3">
    <source>
        <dbReference type="Pfam" id="PF18962"/>
    </source>
</evidence>